<sequence length="247" mass="25999">MDAGQLAVGMIVRLMRNVEIAAIAKSAGFDCLYIDLEHCSFSLETVSQISMTAVALGVTPLVRVPGLDKAEISRTLEAGAQGIIVPHLETQAQAEDVVDAAKFQPKGNRSLLGANPHTLFRAGPAAETMEKMNEAALVVGMIESVRAVENAEEIASVDGMDMLLIGTNDLCNSLGLPGQLDHVRVREAYEHVAAACRAKGKHLGVGGLNTRPDVAKDMIALGARYVSAGSDTGFLTSAANATAQLYR</sequence>
<evidence type="ECO:0000256" key="2">
    <source>
        <dbReference type="ARBA" id="ARBA00022723"/>
    </source>
</evidence>
<dbReference type="Pfam" id="PF03328">
    <property type="entry name" value="HpcH_HpaI"/>
    <property type="match status" value="1"/>
</dbReference>
<dbReference type="GO" id="GO:0016832">
    <property type="term" value="F:aldehyde-lyase activity"/>
    <property type="evidence" value="ECO:0007669"/>
    <property type="project" value="TreeGrafter"/>
</dbReference>
<keyword evidence="3" id="KW-0456">Lyase</keyword>
<evidence type="ECO:0000256" key="1">
    <source>
        <dbReference type="ARBA" id="ARBA00005568"/>
    </source>
</evidence>
<evidence type="ECO:0000256" key="3">
    <source>
        <dbReference type="ARBA" id="ARBA00023239"/>
    </source>
</evidence>
<protein>
    <submittedName>
        <fullName evidence="5">Aldolase</fullName>
    </submittedName>
</protein>
<dbReference type="AlphaFoldDB" id="A0A7M3E3B0"/>
<evidence type="ECO:0000259" key="4">
    <source>
        <dbReference type="Pfam" id="PF03328"/>
    </source>
</evidence>
<dbReference type="InterPro" id="IPR005000">
    <property type="entry name" value="Aldolase/citrate-lyase_domain"/>
</dbReference>
<dbReference type="RefSeq" id="WP_104891220.1">
    <property type="nucleotide sequence ID" value="NZ_JAAXDW010000019.1"/>
</dbReference>
<dbReference type="GO" id="GO:0046872">
    <property type="term" value="F:metal ion binding"/>
    <property type="evidence" value="ECO:0007669"/>
    <property type="project" value="UniProtKB-KW"/>
</dbReference>
<evidence type="ECO:0000313" key="5">
    <source>
        <dbReference type="EMBL" id="TAY55441.1"/>
    </source>
</evidence>
<accession>A0A7M3E3B0</accession>
<dbReference type="PANTHER" id="PTHR30502">
    <property type="entry name" value="2-KETO-3-DEOXY-L-RHAMNONATE ALDOLASE"/>
    <property type="match status" value="1"/>
</dbReference>
<dbReference type="InterPro" id="IPR040442">
    <property type="entry name" value="Pyrv_kinase-like_dom_sf"/>
</dbReference>
<dbReference type="InterPro" id="IPR050251">
    <property type="entry name" value="HpcH-HpaI_aldolase"/>
</dbReference>
<organism evidence="5 6">
    <name type="scientific">Rhizobium leguminosarum</name>
    <dbReference type="NCBI Taxonomy" id="384"/>
    <lineage>
        <taxon>Bacteria</taxon>
        <taxon>Pseudomonadati</taxon>
        <taxon>Pseudomonadota</taxon>
        <taxon>Alphaproteobacteria</taxon>
        <taxon>Hyphomicrobiales</taxon>
        <taxon>Rhizobiaceae</taxon>
        <taxon>Rhizobium/Agrobacterium group</taxon>
        <taxon>Rhizobium</taxon>
    </lineage>
</organism>
<proteinExistence type="inferred from homology"/>
<reference evidence="5 6" key="1">
    <citation type="submission" date="2019-02" db="EMBL/GenBank/DDBJ databases">
        <title>The genomic architecture of introgression among sibling species of bacteria.</title>
        <authorList>
            <person name="Cavassim M.I.A."/>
            <person name="Moeskjaer S."/>
            <person name="Moslemi C."/>
            <person name="Fields B."/>
            <person name="Bachmann A."/>
            <person name="Vilhjalmsson B."/>
            <person name="Schierup M.H."/>
            <person name="Young J.P.W."/>
            <person name="Andersen S.U."/>
        </authorList>
    </citation>
    <scope>NUCLEOTIDE SEQUENCE [LARGE SCALE GENOMIC DNA]</scope>
    <source>
        <strain evidence="5 6">SM135B</strain>
    </source>
</reference>
<gene>
    <name evidence="5" type="ORF">ELH90_09720</name>
</gene>
<keyword evidence="2" id="KW-0479">Metal-binding</keyword>
<dbReference type="SUPFAM" id="SSF51621">
    <property type="entry name" value="Phosphoenolpyruvate/pyruvate domain"/>
    <property type="match status" value="1"/>
</dbReference>
<dbReference type="Gene3D" id="3.20.20.60">
    <property type="entry name" value="Phosphoenolpyruvate-binding domains"/>
    <property type="match status" value="1"/>
</dbReference>
<comment type="caution">
    <text evidence="5">The sequence shown here is derived from an EMBL/GenBank/DDBJ whole genome shotgun (WGS) entry which is preliminary data.</text>
</comment>
<name>A0A7M3E3B0_RHILE</name>
<evidence type="ECO:0000313" key="6">
    <source>
        <dbReference type="Proteomes" id="UP000292974"/>
    </source>
</evidence>
<dbReference type="GO" id="GO:0005737">
    <property type="term" value="C:cytoplasm"/>
    <property type="evidence" value="ECO:0007669"/>
    <property type="project" value="TreeGrafter"/>
</dbReference>
<dbReference type="PANTHER" id="PTHR30502:SF0">
    <property type="entry name" value="PHOSPHOENOLPYRUVATE CARBOXYLASE FAMILY PROTEIN"/>
    <property type="match status" value="1"/>
</dbReference>
<feature type="domain" description="HpcH/HpaI aldolase/citrate lyase" evidence="4">
    <location>
        <begin position="17"/>
        <end position="236"/>
    </location>
</feature>
<dbReference type="EMBL" id="SIOP01000001">
    <property type="protein sequence ID" value="TAY55441.1"/>
    <property type="molecule type" value="Genomic_DNA"/>
</dbReference>
<dbReference type="InterPro" id="IPR015813">
    <property type="entry name" value="Pyrv/PenolPyrv_kinase-like_dom"/>
</dbReference>
<dbReference type="Proteomes" id="UP000292974">
    <property type="component" value="Unassembled WGS sequence"/>
</dbReference>
<comment type="similarity">
    <text evidence="1">Belongs to the HpcH/HpaI aldolase family.</text>
</comment>